<evidence type="ECO:0000256" key="3">
    <source>
        <dbReference type="ARBA" id="ARBA00022737"/>
    </source>
</evidence>
<dbReference type="OrthoDB" id="8922241at2759"/>
<reference evidence="13 14" key="1">
    <citation type="journal article" date="2017" name="PLoS Biol.">
        <title>The sea cucumber genome provides insights into morphological evolution and visceral regeneration.</title>
        <authorList>
            <person name="Zhang X."/>
            <person name="Sun L."/>
            <person name="Yuan J."/>
            <person name="Sun Y."/>
            <person name="Gao Y."/>
            <person name="Zhang L."/>
            <person name="Li S."/>
            <person name="Dai H."/>
            <person name="Hamel J.F."/>
            <person name="Liu C."/>
            <person name="Yu Y."/>
            <person name="Liu S."/>
            <person name="Lin W."/>
            <person name="Guo K."/>
            <person name="Jin S."/>
            <person name="Xu P."/>
            <person name="Storey K.B."/>
            <person name="Huan P."/>
            <person name="Zhang T."/>
            <person name="Zhou Y."/>
            <person name="Zhang J."/>
            <person name="Lin C."/>
            <person name="Li X."/>
            <person name="Xing L."/>
            <person name="Huo D."/>
            <person name="Sun M."/>
            <person name="Wang L."/>
            <person name="Mercier A."/>
            <person name="Li F."/>
            <person name="Yang H."/>
            <person name="Xiang J."/>
        </authorList>
    </citation>
    <scope>NUCLEOTIDE SEQUENCE [LARGE SCALE GENOMIC DNA]</scope>
    <source>
        <strain evidence="13">Shaxun</strain>
        <tissue evidence="13">Muscle</tissue>
    </source>
</reference>
<dbReference type="PROSITE" id="PS00028">
    <property type="entry name" value="ZINC_FINGER_C2H2_1"/>
    <property type="match status" value="3"/>
</dbReference>
<dbReference type="GO" id="GO:0008270">
    <property type="term" value="F:zinc ion binding"/>
    <property type="evidence" value="ECO:0007669"/>
    <property type="project" value="UniProtKB-KW"/>
</dbReference>
<evidence type="ECO:0000256" key="9">
    <source>
        <dbReference type="ARBA" id="ARBA00023242"/>
    </source>
</evidence>
<dbReference type="Proteomes" id="UP000230750">
    <property type="component" value="Unassembled WGS sequence"/>
</dbReference>
<dbReference type="SUPFAM" id="SSF57667">
    <property type="entry name" value="beta-beta-alpha zinc fingers"/>
    <property type="match status" value="2"/>
</dbReference>
<keyword evidence="5" id="KW-0862">Zinc</keyword>
<proteinExistence type="inferred from homology"/>
<dbReference type="InterPro" id="IPR051565">
    <property type="entry name" value="Sal_C2H2-zinc-finger"/>
</dbReference>
<keyword evidence="2" id="KW-0479">Metal-binding</keyword>
<keyword evidence="4 11" id="KW-0863">Zinc-finger</keyword>
<evidence type="ECO:0000256" key="1">
    <source>
        <dbReference type="ARBA" id="ARBA00004123"/>
    </source>
</evidence>
<evidence type="ECO:0000256" key="8">
    <source>
        <dbReference type="ARBA" id="ARBA00023163"/>
    </source>
</evidence>
<dbReference type="GO" id="GO:0000978">
    <property type="term" value="F:RNA polymerase II cis-regulatory region sequence-specific DNA binding"/>
    <property type="evidence" value="ECO:0007669"/>
    <property type="project" value="TreeGrafter"/>
</dbReference>
<gene>
    <name evidence="13" type="ORF">BSL78_14768</name>
</gene>
<feature type="domain" description="C2H2-type" evidence="12">
    <location>
        <begin position="64"/>
        <end position="91"/>
    </location>
</feature>
<evidence type="ECO:0000256" key="6">
    <source>
        <dbReference type="ARBA" id="ARBA00023015"/>
    </source>
</evidence>
<dbReference type="AlphaFoldDB" id="A0A2G8KK70"/>
<evidence type="ECO:0000256" key="10">
    <source>
        <dbReference type="ARBA" id="ARBA00038474"/>
    </source>
</evidence>
<dbReference type="FunFam" id="3.30.160.60:FF:000325">
    <property type="entry name" value="ZFP90 zinc finger protein"/>
    <property type="match status" value="1"/>
</dbReference>
<evidence type="ECO:0000256" key="5">
    <source>
        <dbReference type="ARBA" id="ARBA00022833"/>
    </source>
</evidence>
<sequence length="144" mass="16986">MQEIREARIDNLVYCKEILPSTSFIFGEQMAQEVPHLYLASEQGLRKSSHKRCNKKPTYDVALFSCKFCGKGFKDDVARHIHEEIHNSQRPYKCKFCAKEFSCGSNRKVHERRHTGERPYECKLCPRAFSSSTNYKRHLKIHFR</sequence>
<dbReference type="GO" id="GO:0005634">
    <property type="term" value="C:nucleus"/>
    <property type="evidence" value="ECO:0007669"/>
    <property type="project" value="UniProtKB-SubCell"/>
</dbReference>
<keyword evidence="8" id="KW-0804">Transcription</keyword>
<evidence type="ECO:0000259" key="12">
    <source>
        <dbReference type="PROSITE" id="PS50157"/>
    </source>
</evidence>
<feature type="domain" description="C2H2-type" evidence="12">
    <location>
        <begin position="92"/>
        <end position="119"/>
    </location>
</feature>
<dbReference type="STRING" id="307972.A0A2G8KK70"/>
<dbReference type="InterPro" id="IPR013087">
    <property type="entry name" value="Znf_C2H2_type"/>
</dbReference>
<keyword evidence="6" id="KW-0805">Transcription regulation</keyword>
<dbReference type="Pfam" id="PF00096">
    <property type="entry name" value="zf-C2H2"/>
    <property type="match status" value="1"/>
</dbReference>
<evidence type="ECO:0000313" key="13">
    <source>
        <dbReference type="EMBL" id="PIK48367.1"/>
    </source>
</evidence>
<feature type="domain" description="C2H2-type" evidence="12">
    <location>
        <begin position="120"/>
        <end position="144"/>
    </location>
</feature>
<dbReference type="InterPro" id="IPR036236">
    <property type="entry name" value="Znf_C2H2_sf"/>
</dbReference>
<dbReference type="GO" id="GO:0000981">
    <property type="term" value="F:DNA-binding transcription factor activity, RNA polymerase II-specific"/>
    <property type="evidence" value="ECO:0007669"/>
    <property type="project" value="TreeGrafter"/>
</dbReference>
<organism evidence="13 14">
    <name type="scientific">Stichopus japonicus</name>
    <name type="common">Sea cucumber</name>
    <dbReference type="NCBI Taxonomy" id="307972"/>
    <lineage>
        <taxon>Eukaryota</taxon>
        <taxon>Metazoa</taxon>
        <taxon>Echinodermata</taxon>
        <taxon>Eleutherozoa</taxon>
        <taxon>Echinozoa</taxon>
        <taxon>Holothuroidea</taxon>
        <taxon>Aspidochirotacea</taxon>
        <taxon>Aspidochirotida</taxon>
        <taxon>Stichopodidae</taxon>
        <taxon>Apostichopus</taxon>
    </lineage>
</organism>
<dbReference type="Gene3D" id="3.30.160.60">
    <property type="entry name" value="Classic Zinc Finger"/>
    <property type="match status" value="3"/>
</dbReference>
<dbReference type="SMART" id="SM00355">
    <property type="entry name" value="ZnF_C2H2"/>
    <property type="match status" value="3"/>
</dbReference>
<dbReference type="PANTHER" id="PTHR23233">
    <property type="entry name" value="SAL-LIKE PROTEIN"/>
    <property type="match status" value="1"/>
</dbReference>
<keyword evidence="3" id="KW-0677">Repeat</keyword>
<comment type="similarity">
    <text evidence="10">Belongs to the sal C2H2-type zinc-finger protein family.</text>
</comment>
<evidence type="ECO:0000313" key="14">
    <source>
        <dbReference type="Proteomes" id="UP000230750"/>
    </source>
</evidence>
<evidence type="ECO:0000256" key="2">
    <source>
        <dbReference type="ARBA" id="ARBA00022723"/>
    </source>
</evidence>
<evidence type="ECO:0000256" key="4">
    <source>
        <dbReference type="ARBA" id="ARBA00022771"/>
    </source>
</evidence>
<protein>
    <submittedName>
        <fullName evidence="13">Putative zinc finger protein</fullName>
    </submittedName>
</protein>
<comment type="subcellular location">
    <subcellularLocation>
        <location evidence="1">Nucleus</location>
    </subcellularLocation>
</comment>
<keyword evidence="14" id="KW-1185">Reference proteome</keyword>
<keyword evidence="9" id="KW-0539">Nucleus</keyword>
<dbReference type="PROSITE" id="PS50157">
    <property type="entry name" value="ZINC_FINGER_C2H2_2"/>
    <property type="match status" value="3"/>
</dbReference>
<keyword evidence="7" id="KW-0238">DNA-binding</keyword>
<evidence type="ECO:0000256" key="11">
    <source>
        <dbReference type="PROSITE-ProRule" id="PRU00042"/>
    </source>
</evidence>
<name>A0A2G8KK70_STIJA</name>
<dbReference type="EMBL" id="MRZV01000526">
    <property type="protein sequence ID" value="PIK48367.1"/>
    <property type="molecule type" value="Genomic_DNA"/>
</dbReference>
<evidence type="ECO:0000256" key="7">
    <source>
        <dbReference type="ARBA" id="ARBA00023125"/>
    </source>
</evidence>
<accession>A0A2G8KK70</accession>
<comment type="caution">
    <text evidence="13">The sequence shown here is derived from an EMBL/GenBank/DDBJ whole genome shotgun (WGS) entry which is preliminary data.</text>
</comment>
<dbReference type="FunFam" id="3.30.160.60:FF:000690">
    <property type="entry name" value="Zinc finger protein 354C"/>
    <property type="match status" value="1"/>
</dbReference>
<dbReference type="PANTHER" id="PTHR23233:SF84">
    <property type="entry name" value="FI23031P1"/>
    <property type="match status" value="1"/>
</dbReference>